<feature type="transmembrane region" description="Helical" evidence="7">
    <location>
        <begin position="329"/>
        <end position="362"/>
    </location>
</feature>
<keyword evidence="10" id="KW-1185">Reference proteome</keyword>
<dbReference type="Pfam" id="PF06808">
    <property type="entry name" value="DctM"/>
    <property type="match status" value="1"/>
</dbReference>
<organism evidence="9 10">
    <name type="scientific">Oceanibacterium hippocampi</name>
    <dbReference type="NCBI Taxonomy" id="745714"/>
    <lineage>
        <taxon>Bacteria</taxon>
        <taxon>Pseudomonadati</taxon>
        <taxon>Pseudomonadota</taxon>
        <taxon>Alphaproteobacteria</taxon>
        <taxon>Sneathiellales</taxon>
        <taxon>Sneathiellaceae</taxon>
        <taxon>Oceanibacterium</taxon>
    </lineage>
</organism>
<feature type="transmembrane region" description="Helical" evidence="7">
    <location>
        <begin position="176"/>
        <end position="200"/>
    </location>
</feature>
<sequence>MSGLEIGLCSLAAMLILIWLGMHVAVALTLLSFLGVWAIKGNWVVASKLLALAAYDSIASHIFGVVPLFVLMGLLVSVSDIGKDTFEIAHRMFHRVRGGLGIATVAANAVFAAITGISIASAAVFTKVAVPEMLRLGYTPRFATGVVAGSSVLGMLIPPSLLLILYGFLAETSVGALFIAGIVPGLVLACAFAVLIVFLAHRVPSFVGGDEGRSVSANGEGNDAGALSLAIILAKLGPIVLLIGLVLGGIYGGFFTPTEAGAVGALGALLLALAKRKLSLRGFWQVLVETGHVTVSISFLIIAASIYTRMLTLSGIPQFVIGGIEGAELGFAAVLAIYVVIVLLMGTVLDSTSIMLVSLPLILPVMIGFNADLVWFGIVTVLAVEIGLLTPPLGIAVYVIASTLDDPRIKLGDIFIGAAPFAAIMLLVLIAVILWPPLSIALVY</sequence>
<feature type="transmembrane region" description="Helical" evidence="7">
    <location>
        <begin position="254"/>
        <end position="274"/>
    </location>
</feature>
<dbReference type="PIRSF" id="PIRSF006066">
    <property type="entry name" value="HI0050"/>
    <property type="match status" value="1"/>
</dbReference>
<dbReference type="GO" id="GO:0005886">
    <property type="term" value="C:plasma membrane"/>
    <property type="evidence" value="ECO:0007669"/>
    <property type="project" value="UniProtKB-SubCell"/>
</dbReference>
<feature type="transmembrane region" description="Helical" evidence="7">
    <location>
        <begin position="374"/>
        <end position="401"/>
    </location>
</feature>
<feature type="transmembrane region" description="Helical" evidence="7">
    <location>
        <begin position="413"/>
        <end position="435"/>
    </location>
</feature>
<keyword evidence="7" id="KW-0813">Transport</keyword>
<comment type="subcellular location">
    <subcellularLocation>
        <location evidence="1 7">Cell inner membrane</location>
        <topology evidence="1 7">Multi-pass membrane protein</topology>
    </subcellularLocation>
</comment>
<evidence type="ECO:0000256" key="6">
    <source>
        <dbReference type="ARBA" id="ARBA00023136"/>
    </source>
</evidence>
<feature type="transmembrane region" description="Helical" evidence="7">
    <location>
        <begin position="99"/>
        <end position="125"/>
    </location>
</feature>
<protein>
    <recommendedName>
        <fullName evidence="7">TRAP transporter large permease protein</fullName>
    </recommendedName>
</protein>
<dbReference type="InParanoid" id="A0A1Y5TY40"/>
<feature type="transmembrane region" description="Helical" evidence="7">
    <location>
        <begin position="58"/>
        <end position="78"/>
    </location>
</feature>
<evidence type="ECO:0000256" key="3">
    <source>
        <dbReference type="ARBA" id="ARBA00022519"/>
    </source>
</evidence>
<comment type="subunit">
    <text evidence="7">The complex comprises the extracytoplasmic solute receptor protein and the two transmembrane proteins.</text>
</comment>
<keyword evidence="5 7" id="KW-1133">Transmembrane helix</keyword>
<feature type="transmembrane region" description="Helical" evidence="7">
    <location>
        <begin position="145"/>
        <end position="169"/>
    </location>
</feature>
<comment type="similarity">
    <text evidence="7">Belongs to the TRAP transporter large permease family.</text>
</comment>
<evidence type="ECO:0000256" key="5">
    <source>
        <dbReference type="ARBA" id="ARBA00022989"/>
    </source>
</evidence>
<dbReference type="OrthoDB" id="9790209at2"/>
<accession>A0A1Y5TY40</accession>
<dbReference type="AlphaFoldDB" id="A0A1Y5TY40"/>
<keyword evidence="2" id="KW-1003">Cell membrane</keyword>
<feature type="transmembrane region" description="Helical" evidence="7">
    <location>
        <begin position="286"/>
        <end position="308"/>
    </location>
</feature>
<proteinExistence type="inferred from homology"/>
<dbReference type="GO" id="GO:0022857">
    <property type="term" value="F:transmembrane transporter activity"/>
    <property type="evidence" value="ECO:0007669"/>
    <property type="project" value="UniProtKB-UniRule"/>
</dbReference>
<evidence type="ECO:0000313" key="9">
    <source>
        <dbReference type="EMBL" id="SLN76325.1"/>
    </source>
</evidence>
<evidence type="ECO:0000256" key="2">
    <source>
        <dbReference type="ARBA" id="ARBA00022475"/>
    </source>
</evidence>
<dbReference type="PANTHER" id="PTHR33362:SF5">
    <property type="entry name" value="C4-DICARBOXYLATE TRAP TRANSPORTER LARGE PERMEASE PROTEIN DCTM"/>
    <property type="match status" value="1"/>
</dbReference>
<feature type="transmembrane region" description="Helical" evidence="7">
    <location>
        <begin position="12"/>
        <end position="38"/>
    </location>
</feature>
<feature type="transmembrane region" description="Helical" evidence="7">
    <location>
        <begin position="224"/>
        <end position="247"/>
    </location>
</feature>
<reference evidence="9 10" key="1">
    <citation type="submission" date="2017-03" db="EMBL/GenBank/DDBJ databases">
        <authorList>
            <person name="Afonso C.L."/>
            <person name="Miller P.J."/>
            <person name="Scott M.A."/>
            <person name="Spackman E."/>
            <person name="Goraichik I."/>
            <person name="Dimitrov K.M."/>
            <person name="Suarez D.L."/>
            <person name="Swayne D.E."/>
        </authorList>
    </citation>
    <scope>NUCLEOTIDE SEQUENCE [LARGE SCALE GENOMIC DNA]</scope>
    <source>
        <strain evidence="9 10">CECT 7691</strain>
    </source>
</reference>
<dbReference type="EMBL" id="FWFR01000004">
    <property type="protein sequence ID" value="SLN76325.1"/>
    <property type="molecule type" value="Genomic_DNA"/>
</dbReference>
<gene>
    <name evidence="9" type="primary">siaT_37</name>
    <name evidence="9" type="ORF">OCH7691_04101</name>
</gene>
<evidence type="ECO:0000256" key="4">
    <source>
        <dbReference type="ARBA" id="ARBA00022692"/>
    </source>
</evidence>
<keyword evidence="4 7" id="KW-0812">Transmembrane</keyword>
<dbReference type="NCBIfam" id="TIGR00786">
    <property type="entry name" value="dctM"/>
    <property type="match status" value="1"/>
</dbReference>
<dbReference type="InterPro" id="IPR010656">
    <property type="entry name" value="DctM"/>
</dbReference>
<keyword evidence="3 7" id="KW-0997">Cell inner membrane</keyword>
<keyword evidence="6 7" id="KW-0472">Membrane</keyword>
<name>A0A1Y5TY40_9PROT</name>
<dbReference type="InterPro" id="IPR004681">
    <property type="entry name" value="TRAP_DctM"/>
</dbReference>
<evidence type="ECO:0000256" key="7">
    <source>
        <dbReference type="RuleBase" id="RU369079"/>
    </source>
</evidence>
<dbReference type="Proteomes" id="UP000193200">
    <property type="component" value="Unassembled WGS sequence"/>
</dbReference>
<feature type="domain" description="TRAP C4-dicarboxylate transport system permease DctM subunit" evidence="8">
    <location>
        <begin position="12"/>
        <end position="437"/>
    </location>
</feature>
<evidence type="ECO:0000313" key="10">
    <source>
        <dbReference type="Proteomes" id="UP000193200"/>
    </source>
</evidence>
<evidence type="ECO:0000256" key="1">
    <source>
        <dbReference type="ARBA" id="ARBA00004429"/>
    </source>
</evidence>
<evidence type="ECO:0000259" key="8">
    <source>
        <dbReference type="Pfam" id="PF06808"/>
    </source>
</evidence>
<comment type="function">
    <text evidence="7">Part of the tripartite ATP-independent periplasmic (TRAP) transport system.</text>
</comment>
<dbReference type="RefSeq" id="WP_085885416.1">
    <property type="nucleotide sequence ID" value="NZ_FWFR01000004.1"/>
</dbReference>
<dbReference type="PANTHER" id="PTHR33362">
    <property type="entry name" value="SIALIC ACID TRAP TRANSPORTER PERMEASE PROTEIN SIAT-RELATED"/>
    <property type="match status" value="1"/>
</dbReference>